<keyword evidence="11 22" id="KW-0675">Receptor</keyword>
<dbReference type="Gene3D" id="3.40.50.2300">
    <property type="match status" value="4"/>
</dbReference>
<dbReference type="Pfam" id="PF01094">
    <property type="entry name" value="ANF_receptor"/>
    <property type="match status" value="3"/>
</dbReference>
<evidence type="ECO:0000313" key="22">
    <source>
        <dbReference type="EMBL" id="KAJ8036321.1"/>
    </source>
</evidence>
<feature type="coiled-coil region" evidence="17">
    <location>
        <begin position="1221"/>
        <end position="1248"/>
    </location>
</feature>
<evidence type="ECO:0000256" key="19">
    <source>
        <dbReference type="SAM" id="SignalP"/>
    </source>
</evidence>
<dbReference type="CDD" id="cd07302">
    <property type="entry name" value="CHD"/>
    <property type="match status" value="1"/>
</dbReference>
<dbReference type="SUPFAM" id="SSF55073">
    <property type="entry name" value="Nucleotide cyclase"/>
    <property type="match status" value="1"/>
</dbReference>
<evidence type="ECO:0000256" key="14">
    <source>
        <dbReference type="ARBA" id="ARBA00023293"/>
    </source>
</evidence>
<dbReference type="Gene3D" id="3.30.70.1230">
    <property type="entry name" value="Nucleotide cyclase"/>
    <property type="match status" value="1"/>
</dbReference>
<evidence type="ECO:0000256" key="17">
    <source>
        <dbReference type="SAM" id="Coils"/>
    </source>
</evidence>
<dbReference type="SUPFAM" id="SSF56112">
    <property type="entry name" value="Protein kinase-like (PK-like)"/>
    <property type="match status" value="1"/>
</dbReference>
<dbReference type="InterPro" id="IPR028082">
    <property type="entry name" value="Peripla_BP_I"/>
</dbReference>
<feature type="chain" id="PRO_5040322993" description="Guanylate cyclase" evidence="19">
    <location>
        <begin position="18"/>
        <end position="1471"/>
    </location>
</feature>
<dbReference type="GO" id="GO:0007168">
    <property type="term" value="P:receptor guanylyl cyclase signaling pathway"/>
    <property type="evidence" value="ECO:0007669"/>
    <property type="project" value="TreeGrafter"/>
</dbReference>
<keyword evidence="5 18" id="KW-0812">Transmembrane</keyword>
<organism evidence="22 23">
    <name type="scientific">Holothuria leucospilota</name>
    <name type="common">Black long sea cucumber</name>
    <name type="synonym">Mertensiothuria leucospilota</name>
    <dbReference type="NCBI Taxonomy" id="206669"/>
    <lineage>
        <taxon>Eukaryota</taxon>
        <taxon>Metazoa</taxon>
        <taxon>Echinodermata</taxon>
        <taxon>Eleutherozoa</taxon>
        <taxon>Echinozoa</taxon>
        <taxon>Holothuroidea</taxon>
        <taxon>Aspidochirotacea</taxon>
        <taxon>Aspidochirotida</taxon>
        <taxon>Holothuriidae</taxon>
        <taxon>Holothuria</taxon>
    </lineage>
</organism>
<dbReference type="InterPro" id="IPR018297">
    <property type="entry name" value="A/G_cyclase_CS"/>
</dbReference>
<dbReference type="SMART" id="SM00044">
    <property type="entry name" value="CYCc"/>
    <property type="match status" value="1"/>
</dbReference>
<dbReference type="PROSITE" id="PS00452">
    <property type="entry name" value="GUANYLATE_CYCLASE_1"/>
    <property type="match status" value="1"/>
</dbReference>
<evidence type="ECO:0000256" key="12">
    <source>
        <dbReference type="ARBA" id="ARBA00023180"/>
    </source>
</evidence>
<evidence type="ECO:0000256" key="7">
    <source>
        <dbReference type="ARBA" id="ARBA00022741"/>
    </source>
</evidence>
<dbReference type="InterPro" id="IPR050401">
    <property type="entry name" value="Cyclic_nucleotide_synthase"/>
</dbReference>
<comment type="caution">
    <text evidence="22">The sequence shown here is derived from an EMBL/GenBank/DDBJ whole genome shotgun (WGS) entry which is preliminary data.</text>
</comment>
<reference evidence="22" key="1">
    <citation type="submission" date="2021-10" db="EMBL/GenBank/DDBJ databases">
        <title>Tropical sea cucumber genome reveals ecological adaptation and Cuvierian tubules defense mechanism.</title>
        <authorList>
            <person name="Chen T."/>
        </authorList>
    </citation>
    <scope>NUCLEOTIDE SEQUENCE</scope>
    <source>
        <strain evidence="22">Nanhai2018</strain>
        <tissue evidence="22">Muscle</tissue>
    </source>
</reference>
<keyword evidence="4" id="KW-1003">Cell membrane</keyword>
<dbReference type="InterPro" id="IPR001170">
    <property type="entry name" value="ANPR/GUC"/>
</dbReference>
<dbReference type="PANTHER" id="PTHR11920:SF494">
    <property type="entry name" value="ATRIAL NATRIURETIC PEPTIDE RECEPTOR 2"/>
    <property type="match status" value="1"/>
</dbReference>
<keyword evidence="7" id="KW-0547">Nucleotide-binding</keyword>
<dbReference type="GO" id="GO:0005525">
    <property type="term" value="F:GTP binding"/>
    <property type="evidence" value="ECO:0007669"/>
    <property type="project" value="UniProtKB-KW"/>
</dbReference>
<keyword evidence="14 16" id="KW-0141">cGMP biosynthesis</keyword>
<dbReference type="InterPro" id="IPR029787">
    <property type="entry name" value="Nucleotide_cyclase"/>
</dbReference>
<evidence type="ECO:0000256" key="1">
    <source>
        <dbReference type="ARBA" id="ARBA00001436"/>
    </source>
</evidence>
<dbReference type="Gene3D" id="1.10.510.10">
    <property type="entry name" value="Transferase(Phosphotransferase) domain 1"/>
    <property type="match status" value="1"/>
</dbReference>
<dbReference type="PROSITE" id="PS50125">
    <property type="entry name" value="GUANYLATE_CYCLASE_2"/>
    <property type="match status" value="1"/>
</dbReference>
<comment type="catalytic activity">
    <reaction evidence="1 16">
        <text>GTP = 3',5'-cyclic GMP + diphosphate</text>
        <dbReference type="Rhea" id="RHEA:13665"/>
        <dbReference type="ChEBI" id="CHEBI:33019"/>
        <dbReference type="ChEBI" id="CHEBI:37565"/>
        <dbReference type="ChEBI" id="CHEBI:57746"/>
        <dbReference type="EC" id="4.6.1.2"/>
    </reaction>
</comment>
<dbReference type="PROSITE" id="PS50011">
    <property type="entry name" value="PROTEIN_KINASE_DOM"/>
    <property type="match status" value="1"/>
</dbReference>
<comment type="similarity">
    <text evidence="15">Belongs to the adenylyl cyclase class-4/guanylyl cyclase family.</text>
</comment>
<evidence type="ECO:0000256" key="6">
    <source>
        <dbReference type="ARBA" id="ARBA00022729"/>
    </source>
</evidence>
<evidence type="ECO:0000256" key="15">
    <source>
        <dbReference type="RuleBase" id="RU000405"/>
    </source>
</evidence>
<dbReference type="GO" id="GO:0035556">
    <property type="term" value="P:intracellular signal transduction"/>
    <property type="evidence" value="ECO:0007669"/>
    <property type="project" value="InterPro"/>
</dbReference>
<feature type="transmembrane region" description="Helical" evidence="18">
    <location>
        <begin position="904"/>
        <end position="929"/>
    </location>
</feature>
<dbReference type="PRINTS" id="PR00255">
    <property type="entry name" value="NATPEPTIDER"/>
</dbReference>
<dbReference type="FunFam" id="3.30.70.1230:FF:000030">
    <property type="entry name" value="Si:ch211-215j19.12"/>
    <property type="match status" value="1"/>
</dbReference>
<evidence type="ECO:0000256" key="5">
    <source>
        <dbReference type="ARBA" id="ARBA00022692"/>
    </source>
</evidence>
<dbReference type="GO" id="GO:0017046">
    <property type="term" value="F:peptide hormone binding"/>
    <property type="evidence" value="ECO:0007669"/>
    <property type="project" value="TreeGrafter"/>
</dbReference>
<feature type="signal peptide" evidence="19">
    <location>
        <begin position="1"/>
        <end position="17"/>
    </location>
</feature>
<dbReference type="OrthoDB" id="60033at2759"/>
<comment type="subcellular location">
    <subcellularLocation>
        <location evidence="2">Cell membrane</location>
        <topology evidence="2">Single-pass type I membrane protein</topology>
    </subcellularLocation>
</comment>
<dbReference type="InterPro" id="IPR001054">
    <property type="entry name" value="A/G_cyclase"/>
</dbReference>
<keyword evidence="6 19" id="KW-0732">Signal</keyword>
<sequence length="1471" mass="166404">MCSYVAYMLLLIERCFLKCCCTKLTVGFLLNSRDHGLDEARLKLPVDIALETVQRLVKDGDYLNISIGYIFEETTQSCSRGLNNAGGKSVEMYLNDDVTAFWGPPCAFQTMTTADLAAFWNLPVISGASTASVLEDKTRFPTLTRTAFRAEAMAKFGHRLLEYFKWKRCAVIQGGSNYLNDIIVPNLLGVLEGTSVLANRFDIQRNSPTTQFLSKVIQKARGCIYNPDITVGLILNDQESALDETHFKPPVDIALAKVNKLIETGVYLNFSLSYAFKVTTNTCSGTGKNNAAGKSAELYFGRSIVAYFGPPCNIHAVSTADLAAFWNIPVIIGAAISGALDDKTRFPTLTRTAFRSVAIAKFCSHIFIRFRWTRAAILVPKSGFHFVVTVPDITQSFQTTNIESINFYEKDFTSFEQMLVSAIDQSRSREFRNKVQSRYLLNGGMADGWCLELLDSALNTHIECITLVVIERQIIKLGFILSGPDSLLDESTLRPPVDIALDYIEGLVKRGLYLNFTLSYVFRESTISCNTFDARIAGGLSTELYYEHKVFAFIGPPCTFDMIGTADLAAYWNLPVLVGAGVSGTLEAKSRYRTLTRTAFRSKAIANFVKQIFDRFRWMRCAILVRIPTFHSLITVPDIMAIFEVSFIKSFAINDMDYESVHEMLSTAAQKARIIIVALRGEQVREVMIAAHKMGLINGDYVFISIEPFRNSYYFGNQDWKQGDEYDEIAKEAYEALMTIRLFEPNTKEYFDFQDELRRREMEIYNRTRRSPTDRNFFANAFYDAVILYSLAVNETLAEGGDIRDGYKLTRKMWNRTFEGISGSVTINANGDRDANYVLWDMTDTENGTFHEIFDYYGTTDVLVPSAVNKPKWPGGRTGPPPDAPFCGFQNENPACKEEPNQTLSILITVAVTFFCMIILSSLVLYFVARRMSLNAELMKMSWMIKWDDLVFEKLKQSTFSHSMSMGRLVFVAKVKKDKIDMNRDVLVELRNMRQLEHTNLVRFIGACVDQPNIAIIQEFCTKGSLEDILHNDDLKLDWTFKYSLINDVIQGLHYIHGSNIAIHGYLTSETCFVDSRFVLKLGFHGLHLFRRDEKIDRTDSKQMYRLLWSSPEELRTETKLVSRESDIYSAGIIITEIVTRLEPFERERNTMDLSEILRKVKEGQHPPFRQVISENEANPNIIHLIDKCVDERPEFRPNTAAMMAHMRKINKNIKGGSNLLDNLLARMEQYANNLEKLVEERTAAFLEEKKKAETLLYEVLPKSVADQLKHGQSVKPEDYEAVTIFFSDIVGFTSMSAQSTPMQVETIGDAYMVVSGLPIRNGDTHAREIANMSLVLIDACSDFKIRHFPDRKLLLRVGIHTGSCVAGVVGLKMPRYCLFGDTVNTASRMESNGEALKIHISQSTKNVLEKLGGFKMECRGEVDLKGKGLQTTYWLFSSETKPEKLKISVQKMSVNGKDIPIPQMIEVKEA</sequence>
<evidence type="ECO:0000256" key="10">
    <source>
        <dbReference type="ARBA" id="ARBA00023136"/>
    </source>
</evidence>
<evidence type="ECO:0000256" key="11">
    <source>
        <dbReference type="ARBA" id="ARBA00023170"/>
    </source>
</evidence>
<protein>
    <recommendedName>
        <fullName evidence="3 16">Guanylate cyclase</fullName>
        <ecNumber evidence="3 16">4.6.1.2</ecNumber>
    </recommendedName>
</protein>
<evidence type="ECO:0000256" key="3">
    <source>
        <dbReference type="ARBA" id="ARBA00012202"/>
    </source>
</evidence>
<evidence type="ECO:0000256" key="9">
    <source>
        <dbReference type="ARBA" id="ARBA00023134"/>
    </source>
</evidence>
<evidence type="ECO:0000259" key="20">
    <source>
        <dbReference type="PROSITE" id="PS50011"/>
    </source>
</evidence>
<accession>A0A9Q1C1J8</accession>
<evidence type="ECO:0000256" key="16">
    <source>
        <dbReference type="RuleBase" id="RU003431"/>
    </source>
</evidence>
<dbReference type="Proteomes" id="UP001152320">
    <property type="component" value="Chromosome 9"/>
</dbReference>
<dbReference type="PANTHER" id="PTHR11920">
    <property type="entry name" value="GUANYLYL CYCLASE"/>
    <property type="match status" value="1"/>
</dbReference>
<keyword evidence="9" id="KW-0342">GTP-binding</keyword>
<gene>
    <name evidence="22" type="ORF">HOLleu_20258</name>
</gene>
<keyword evidence="17" id="KW-0175">Coiled coil</keyword>
<keyword evidence="10 18" id="KW-0472">Membrane</keyword>
<feature type="domain" description="Guanylate cyclase" evidence="21">
    <location>
        <begin position="1255"/>
        <end position="1391"/>
    </location>
</feature>
<dbReference type="GO" id="GO:0016941">
    <property type="term" value="F:natriuretic peptide receptor activity"/>
    <property type="evidence" value="ECO:0007669"/>
    <property type="project" value="TreeGrafter"/>
</dbReference>
<evidence type="ECO:0000256" key="4">
    <source>
        <dbReference type="ARBA" id="ARBA00022475"/>
    </source>
</evidence>
<dbReference type="GO" id="GO:0005886">
    <property type="term" value="C:plasma membrane"/>
    <property type="evidence" value="ECO:0007669"/>
    <property type="project" value="UniProtKB-SubCell"/>
</dbReference>
<dbReference type="GO" id="GO:0004672">
    <property type="term" value="F:protein kinase activity"/>
    <property type="evidence" value="ECO:0007669"/>
    <property type="project" value="InterPro"/>
</dbReference>
<dbReference type="SUPFAM" id="SSF53822">
    <property type="entry name" value="Periplasmic binding protein-like I"/>
    <property type="match status" value="3"/>
</dbReference>
<evidence type="ECO:0000259" key="21">
    <source>
        <dbReference type="PROSITE" id="PS50125"/>
    </source>
</evidence>
<keyword evidence="12" id="KW-0325">Glycoprotein</keyword>
<dbReference type="InterPro" id="IPR001828">
    <property type="entry name" value="ANF_lig-bd_rcpt"/>
</dbReference>
<dbReference type="InterPro" id="IPR000719">
    <property type="entry name" value="Prot_kinase_dom"/>
</dbReference>
<dbReference type="GO" id="GO:0004016">
    <property type="term" value="F:adenylate cyclase activity"/>
    <property type="evidence" value="ECO:0007669"/>
    <property type="project" value="TreeGrafter"/>
</dbReference>
<dbReference type="GO" id="GO:0005524">
    <property type="term" value="F:ATP binding"/>
    <property type="evidence" value="ECO:0007669"/>
    <property type="project" value="InterPro"/>
</dbReference>
<dbReference type="EC" id="4.6.1.2" evidence="3 16"/>
<name>A0A9Q1C1J8_HOLLE</name>
<dbReference type="Pfam" id="PF07714">
    <property type="entry name" value="PK_Tyr_Ser-Thr"/>
    <property type="match status" value="1"/>
</dbReference>
<dbReference type="EMBL" id="JAIZAY010000009">
    <property type="protein sequence ID" value="KAJ8036321.1"/>
    <property type="molecule type" value="Genomic_DNA"/>
</dbReference>
<keyword evidence="23" id="KW-1185">Reference proteome</keyword>
<evidence type="ECO:0000256" key="2">
    <source>
        <dbReference type="ARBA" id="ARBA00004251"/>
    </source>
</evidence>
<dbReference type="InterPro" id="IPR001245">
    <property type="entry name" value="Ser-Thr/Tyr_kinase_cat_dom"/>
</dbReference>
<proteinExistence type="inferred from homology"/>
<evidence type="ECO:0000313" key="23">
    <source>
        <dbReference type="Proteomes" id="UP001152320"/>
    </source>
</evidence>
<evidence type="ECO:0000256" key="13">
    <source>
        <dbReference type="ARBA" id="ARBA00023239"/>
    </source>
</evidence>
<evidence type="ECO:0000256" key="18">
    <source>
        <dbReference type="SAM" id="Phobius"/>
    </source>
</evidence>
<evidence type="ECO:0000256" key="8">
    <source>
        <dbReference type="ARBA" id="ARBA00022989"/>
    </source>
</evidence>
<dbReference type="GO" id="GO:0004383">
    <property type="term" value="F:guanylate cyclase activity"/>
    <property type="evidence" value="ECO:0007669"/>
    <property type="project" value="UniProtKB-EC"/>
</dbReference>
<dbReference type="InterPro" id="IPR011009">
    <property type="entry name" value="Kinase-like_dom_sf"/>
</dbReference>
<keyword evidence="8 18" id="KW-1133">Transmembrane helix</keyword>
<keyword evidence="13 15" id="KW-0456">Lyase</keyword>
<feature type="domain" description="Protein kinase" evidence="20">
    <location>
        <begin position="949"/>
        <end position="1209"/>
    </location>
</feature>
<dbReference type="Pfam" id="PF00211">
    <property type="entry name" value="Guanylate_cyc"/>
    <property type="match status" value="1"/>
</dbReference>